<feature type="domain" description="3-hydroxyacyl-CoA dehydrogenase C-terminal" evidence="14">
    <location>
        <begin position="496"/>
        <end position="579"/>
    </location>
</feature>
<evidence type="ECO:0000256" key="8">
    <source>
        <dbReference type="ARBA" id="ARBA00023027"/>
    </source>
</evidence>
<evidence type="ECO:0000256" key="13">
    <source>
        <dbReference type="SAM" id="MobiDB-lite"/>
    </source>
</evidence>
<evidence type="ECO:0000313" key="17">
    <source>
        <dbReference type="Proteomes" id="UP000181917"/>
    </source>
</evidence>
<dbReference type="Gene3D" id="1.10.1040.50">
    <property type="match status" value="1"/>
</dbReference>
<comment type="similarity">
    <text evidence="3">In the central section; belongs to the 3-hydroxyacyl-CoA dehydrogenase family.</text>
</comment>
<evidence type="ECO:0000256" key="7">
    <source>
        <dbReference type="ARBA" id="ARBA00023002"/>
    </source>
</evidence>
<dbReference type="GO" id="GO:0006635">
    <property type="term" value="P:fatty acid beta-oxidation"/>
    <property type="evidence" value="ECO:0007669"/>
    <property type="project" value="UniProtKB-UniPathway"/>
</dbReference>
<dbReference type="FunFam" id="3.40.50.720:FF:000009">
    <property type="entry name" value="Fatty oxidation complex, alpha subunit"/>
    <property type="match status" value="1"/>
</dbReference>
<dbReference type="Pfam" id="PF02737">
    <property type="entry name" value="3HCDH_N"/>
    <property type="match status" value="1"/>
</dbReference>
<comment type="pathway">
    <text evidence="1">Lipid metabolism; fatty acid beta-oxidation.</text>
</comment>
<dbReference type="UniPathway" id="UPA00659"/>
<dbReference type="STRING" id="37928.SAMN04489742_2713"/>
<dbReference type="EMBL" id="FNKH01000002">
    <property type="protein sequence ID" value="SDQ82463.1"/>
    <property type="molecule type" value="Genomic_DNA"/>
</dbReference>
<keyword evidence="5" id="KW-0276">Fatty acid metabolism</keyword>
<dbReference type="InterPro" id="IPR008927">
    <property type="entry name" value="6-PGluconate_DH-like_C_sf"/>
</dbReference>
<dbReference type="InterPro" id="IPR050136">
    <property type="entry name" value="FA_oxidation_alpha_subunit"/>
</dbReference>
<evidence type="ECO:0000256" key="2">
    <source>
        <dbReference type="ARBA" id="ARBA00005086"/>
    </source>
</evidence>
<feature type="domain" description="3-hydroxyacyl-CoA dehydrogenase NAD binding" evidence="15">
    <location>
        <begin position="315"/>
        <end position="493"/>
    </location>
</feature>
<organism evidence="16 17">
    <name type="scientific">Crystallibacter crystallopoietes</name>
    <dbReference type="NCBI Taxonomy" id="37928"/>
    <lineage>
        <taxon>Bacteria</taxon>
        <taxon>Bacillati</taxon>
        <taxon>Actinomycetota</taxon>
        <taxon>Actinomycetes</taxon>
        <taxon>Micrococcales</taxon>
        <taxon>Micrococcaceae</taxon>
        <taxon>Crystallibacter</taxon>
    </lineage>
</organism>
<evidence type="ECO:0000256" key="12">
    <source>
        <dbReference type="ARBA" id="ARBA00049556"/>
    </source>
</evidence>
<dbReference type="InterPro" id="IPR029045">
    <property type="entry name" value="ClpP/crotonase-like_dom_sf"/>
</dbReference>
<dbReference type="SUPFAM" id="SSF51735">
    <property type="entry name" value="NAD(P)-binding Rossmann-fold domains"/>
    <property type="match status" value="1"/>
</dbReference>
<dbReference type="OrthoDB" id="9771883at2"/>
<dbReference type="Pfam" id="PF00378">
    <property type="entry name" value="ECH_1"/>
    <property type="match status" value="1"/>
</dbReference>
<evidence type="ECO:0000256" key="6">
    <source>
        <dbReference type="ARBA" id="ARBA00022963"/>
    </source>
</evidence>
<comment type="similarity">
    <text evidence="4">Belongs to the 3-hydroxyacyl-CoA dehydrogenase family.</text>
</comment>
<evidence type="ECO:0000256" key="1">
    <source>
        <dbReference type="ARBA" id="ARBA00005005"/>
    </source>
</evidence>
<proteinExistence type="inferred from homology"/>
<comment type="pathway">
    <text evidence="2">Lipid metabolism; butanoate metabolism.</text>
</comment>
<dbReference type="RefSeq" id="WP_074700905.1">
    <property type="nucleotide sequence ID" value="NZ_CP018863.1"/>
</dbReference>
<keyword evidence="11" id="KW-0511">Multifunctional enzyme</keyword>
<comment type="catalytic activity">
    <reaction evidence="12">
        <text>a (3S)-3-hydroxyacyl-CoA + NAD(+) = a 3-oxoacyl-CoA + NADH + H(+)</text>
        <dbReference type="Rhea" id="RHEA:22432"/>
        <dbReference type="ChEBI" id="CHEBI:15378"/>
        <dbReference type="ChEBI" id="CHEBI:57318"/>
        <dbReference type="ChEBI" id="CHEBI:57540"/>
        <dbReference type="ChEBI" id="CHEBI:57945"/>
        <dbReference type="ChEBI" id="CHEBI:90726"/>
        <dbReference type="EC" id="1.1.1.35"/>
    </reaction>
</comment>
<keyword evidence="8" id="KW-0520">NAD</keyword>
<evidence type="ECO:0000256" key="4">
    <source>
        <dbReference type="ARBA" id="ARBA00009463"/>
    </source>
</evidence>
<dbReference type="KEGG" id="acry:AC20117_03880"/>
<keyword evidence="7" id="KW-0560">Oxidoreductase</keyword>
<dbReference type="GO" id="GO:0070403">
    <property type="term" value="F:NAD+ binding"/>
    <property type="evidence" value="ECO:0007669"/>
    <property type="project" value="InterPro"/>
</dbReference>
<dbReference type="SUPFAM" id="SSF52096">
    <property type="entry name" value="ClpP/crotonase"/>
    <property type="match status" value="1"/>
</dbReference>
<dbReference type="SUPFAM" id="SSF48179">
    <property type="entry name" value="6-phosphogluconate dehydrogenase C-terminal domain-like"/>
    <property type="match status" value="2"/>
</dbReference>
<feature type="region of interest" description="Disordered" evidence="13">
    <location>
        <begin position="661"/>
        <end position="680"/>
    </location>
</feature>
<keyword evidence="17" id="KW-1185">Reference proteome</keyword>
<accession>A0A1H1E1D8</accession>
<evidence type="ECO:0000256" key="9">
    <source>
        <dbReference type="ARBA" id="ARBA00023098"/>
    </source>
</evidence>
<keyword evidence="9" id="KW-0443">Lipid metabolism</keyword>
<dbReference type="Gene3D" id="3.90.226.10">
    <property type="entry name" value="2-enoyl-CoA Hydratase, Chain A, domain 1"/>
    <property type="match status" value="1"/>
</dbReference>
<dbReference type="CDD" id="cd06558">
    <property type="entry name" value="crotonase-like"/>
    <property type="match status" value="1"/>
</dbReference>
<dbReference type="Gene3D" id="3.40.50.720">
    <property type="entry name" value="NAD(P)-binding Rossmann-like Domain"/>
    <property type="match status" value="1"/>
</dbReference>
<keyword evidence="10" id="KW-0456">Lyase</keyword>
<evidence type="ECO:0000313" key="16">
    <source>
        <dbReference type="EMBL" id="SDQ82463.1"/>
    </source>
</evidence>
<keyword evidence="6" id="KW-0442">Lipid degradation</keyword>
<dbReference type="GO" id="GO:0016509">
    <property type="term" value="F:long-chain (3S)-3-hydroxyacyl-CoA dehydrogenase (NAD+) activity"/>
    <property type="evidence" value="ECO:0007669"/>
    <property type="project" value="TreeGrafter"/>
</dbReference>
<evidence type="ECO:0000256" key="11">
    <source>
        <dbReference type="ARBA" id="ARBA00023268"/>
    </source>
</evidence>
<dbReference type="InterPro" id="IPR001753">
    <property type="entry name" value="Enoyl-CoA_hydra/iso"/>
</dbReference>
<gene>
    <name evidence="16" type="ORF">SAMN04489742_2713</name>
</gene>
<evidence type="ECO:0000256" key="10">
    <source>
        <dbReference type="ARBA" id="ARBA00023239"/>
    </source>
</evidence>
<dbReference type="InterPro" id="IPR036291">
    <property type="entry name" value="NAD(P)-bd_dom_sf"/>
</dbReference>
<dbReference type="InterPro" id="IPR006176">
    <property type="entry name" value="3-OHacyl-CoA_DH_NAD-bd"/>
</dbReference>
<evidence type="ECO:0000256" key="3">
    <source>
        <dbReference type="ARBA" id="ARBA00007005"/>
    </source>
</evidence>
<evidence type="ECO:0000256" key="5">
    <source>
        <dbReference type="ARBA" id="ARBA00022832"/>
    </source>
</evidence>
<protein>
    <submittedName>
        <fullName evidence="16">3-hydroxyacyl-CoA dehydrogenase</fullName>
    </submittedName>
</protein>
<evidence type="ECO:0000259" key="14">
    <source>
        <dbReference type="Pfam" id="PF00725"/>
    </source>
</evidence>
<reference evidence="16 17" key="1">
    <citation type="submission" date="2016-10" db="EMBL/GenBank/DDBJ databases">
        <authorList>
            <person name="de Groot N.N."/>
        </authorList>
    </citation>
    <scope>NUCLEOTIDE SEQUENCE [LARGE SCALE GENOMIC DNA]</scope>
    <source>
        <strain evidence="16 17">DSM 20117</strain>
    </source>
</reference>
<dbReference type="Proteomes" id="UP000181917">
    <property type="component" value="Unassembled WGS sequence"/>
</dbReference>
<dbReference type="AlphaFoldDB" id="A0A1H1E1D8"/>
<dbReference type="InterPro" id="IPR006108">
    <property type="entry name" value="3HC_DH_C"/>
</dbReference>
<evidence type="ECO:0000259" key="15">
    <source>
        <dbReference type="Pfam" id="PF02737"/>
    </source>
</evidence>
<sequence length="680" mass="71534">MTTAETVSDVVVSRLEHNGFRFALLTLSGSGGRPATLGPASLEQLGAALDAVETPDVDAVAVTGTGKVFCAGADLDNMLKAETPEESEGIARQGLNVFGKLAALPVPTFAFLNGAALGGGLELALHSDHRIAAASVRAIGFPEVRLGLIPGWAGIPLSVALMGPEATARLVVRDALAGRHLTARDAEAAGLVDAVVPEPEFLPAALDTAAAILADGTTAHRPQPSQAGWADALKAARRELDSRLHGAAPAPYRALELIDRTVQDAAFPEAEIRAFGALVLSPEARASIYAFRLTQSLSKNPAGRPAADPRPVTSVGVIGAGLMASQLTLVFARQLRVPVLMTDLSAARLDKALDWIDVQLAKQVQRGTLTKATATQIRGLISVTTDKQDFASCDAVLEAVFEDLAVKQNVFAELEPILRPDALLLTNTSSLSIEAMGAGLAHPERLLGFHFFNPVAVLPLLELVRTPQTDPASLATVFELAARLRKTAVLVADTPGFVVNRLLTRLFSEVLALIDDGGDPAAVDRLLDPLGLPMRPLALLRFIGPVVQQHICETMHSAFPDRFRLSATLHKLIEAGLPGYLDDDGDVPPEVRALLPAARSVDPAGARSRIIAALADEVEHMLAEGVVAGPEQIDLCMILGANYPFHTGGLTPLLDRFAGTSHHPRPASAGSLRTKDSISA</sequence>
<dbReference type="PANTHER" id="PTHR43612:SF3">
    <property type="entry name" value="TRIFUNCTIONAL ENZYME SUBUNIT ALPHA, MITOCHONDRIAL"/>
    <property type="match status" value="1"/>
</dbReference>
<dbReference type="Pfam" id="PF00725">
    <property type="entry name" value="3HCDH"/>
    <property type="match status" value="1"/>
</dbReference>
<dbReference type="PANTHER" id="PTHR43612">
    <property type="entry name" value="TRIFUNCTIONAL ENZYME SUBUNIT ALPHA"/>
    <property type="match status" value="1"/>
</dbReference>
<dbReference type="GO" id="GO:0004300">
    <property type="term" value="F:enoyl-CoA hydratase activity"/>
    <property type="evidence" value="ECO:0007669"/>
    <property type="project" value="TreeGrafter"/>
</dbReference>
<name>A0A1H1E1D8_9MICC</name>